<gene>
    <name evidence="1" type="ORF">SDC9_205309</name>
</gene>
<accession>A0A645J1R1</accession>
<dbReference type="AlphaFoldDB" id="A0A645J1R1"/>
<protein>
    <submittedName>
        <fullName evidence="1">Uncharacterized protein</fullName>
    </submittedName>
</protein>
<reference evidence="1" key="1">
    <citation type="submission" date="2019-08" db="EMBL/GenBank/DDBJ databases">
        <authorList>
            <person name="Kucharzyk K."/>
            <person name="Murdoch R.W."/>
            <person name="Higgins S."/>
            <person name="Loffler F."/>
        </authorList>
    </citation>
    <scope>NUCLEOTIDE SEQUENCE</scope>
</reference>
<evidence type="ECO:0000313" key="1">
    <source>
        <dbReference type="EMBL" id="MPN57615.1"/>
    </source>
</evidence>
<sequence length="72" mass="7465">MRGDVGFAGIVVAGDQKEARRLDAAGGDGAARVGQDGLAAHRLDALRKRTGICGDADVFEKNTILVAVVDEE</sequence>
<dbReference type="EMBL" id="VSSQ01129341">
    <property type="protein sequence ID" value="MPN57615.1"/>
    <property type="molecule type" value="Genomic_DNA"/>
</dbReference>
<name>A0A645J1R1_9ZZZZ</name>
<proteinExistence type="predicted"/>
<organism evidence="1">
    <name type="scientific">bioreactor metagenome</name>
    <dbReference type="NCBI Taxonomy" id="1076179"/>
    <lineage>
        <taxon>unclassified sequences</taxon>
        <taxon>metagenomes</taxon>
        <taxon>ecological metagenomes</taxon>
    </lineage>
</organism>
<comment type="caution">
    <text evidence="1">The sequence shown here is derived from an EMBL/GenBank/DDBJ whole genome shotgun (WGS) entry which is preliminary data.</text>
</comment>